<dbReference type="Gene3D" id="3.90.226.10">
    <property type="entry name" value="2-enoyl-CoA Hydratase, Chain A, domain 1"/>
    <property type="match status" value="1"/>
</dbReference>
<evidence type="ECO:0000256" key="5">
    <source>
        <dbReference type="RuleBase" id="RU004404"/>
    </source>
</evidence>
<dbReference type="InterPro" id="IPR029045">
    <property type="entry name" value="ClpP/crotonase-like_dom_sf"/>
</dbReference>
<dbReference type="SUPFAM" id="SSF50156">
    <property type="entry name" value="PDZ domain-like"/>
    <property type="match status" value="1"/>
</dbReference>
<dbReference type="InterPro" id="IPR004447">
    <property type="entry name" value="Peptidase_S41A"/>
</dbReference>
<evidence type="ECO:0000313" key="7">
    <source>
        <dbReference type="EMBL" id="BDV42306.1"/>
    </source>
</evidence>
<organism evidence="7 8">
    <name type="scientific">Geotalea uraniireducens</name>
    <dbReference type="NCBI Taxonomy" id="351604"/>
    <lineage>
        <taxon>Bacteria</taxon>
        <taxon>Pseudomonadati</taxon>
        <taxon>Thermodesulfobacteriota</taxon>
        <taxon>Desulfuromonadia</taxon>
        <taxon>Geobacterales</taxon>
        <taxon>Geobacteraceae</taxon>
        <taxon>Geotalea</taxon>
    </lineage>
</organism>
<dbReference type="CDD" id="cd06782">
    <property type="entry name" value="cpPDZ_CPP-like"/>
    <property type="match status" value="1"/>
</dbReference>
<keyword evidence="3 5" id="KW-0378">Hydrolase</keyword>
<dbReference type="PANTHER" id="PTHR32060">
    <property type="entry name" value="TAIL-SPECIFIC PROTEASE"/>
    <property type="match status" value="1"/>
</dbReference>
<dbReference type="InterPro" id="IPR036034">
    <property type="entry name" value="PDZ_sf"/>
</dbReference>
<protein>
    <submittedName>
        <fullName evidence="7">Peptidase S41</fullName>
    </submittedName>
</protein>
<keyword evidence="8" id="KW-1185">Reference proteome</keyword>
<name>A0ABM8EIP6_9BACT</name>
<accession>A0ABM8EIP6</accession>
<evidence type="ECO:0000256" key="2">
    <source>
        <dbReference type="ARBA" id="ARBA00022670"/>
    </source>
</evidence>
<dbReference type="Pfam" id="PF17820">
    <property type="entry name" value="PDZ_6"/>
    <property type="match status" value="1"/>
</dbReference>
<evidence type="ECO:0000256" key="4">
    <source>
        <dbReference type="ARBA" id="ARBA00022825"/>
    </source>
</evidence>
<dbReference type="Gene3D" id="2.30.42.10">
    <property type="match status" value="1"/>
</dbReference>
<gene>
    <name evidence="7" type="primary">ctpA-1</name>
    <name evidence="7" type="ORF">GURASL_12290</name>
</gene>
<dbReference type="EMBL" id="AP027151">
    <property type="protein sequence ID" value="BDV42306.1"/>
    <property type="molecule type" value="Genomic_DNA"/>
</dbReference>
<proteinExistence type="inferred from homology"/>
<dbReference type="SUPFAM" id="SSF52096">
    <property type="entry name" value="ClpP/crotonase"/>
    <property type="match status" value="1"/>
</dbReference>
<dbReference type="CDD" id="cd07560">
    <property type="entry name" value="Peptidase_S41_CPP"/>
    <property type="match status" value="1"/>
</dbReference>
<reference evidence="7 8" key="1">
    <citation type="submission" date="2022-12" db="EMBL/GenBank/DDBJ databases">
        <title>Polyphasic characterization of Geotalea uranireducens NIT-SL11 newly isolated from a complex of sewage sludge and microbially reduced graphene oxide.</title>
        <authorList>
            <person name="Xie L."/>
            <person name="Yoshida N."/>
            <person name="Meng L."/>
        </authorList>
    </citation>
    <scope>NUCLEOTIDE SEQUENCE [LARGE SCALE GENOMIC DNA]</scope>
    <source>
        <strain evidence="7 8">NIT-SL11</strain>
    </source>
</reference>
<sequence>MLSRTKITLGLVATLVILGVGAGIGWHLYSYKPRRQDVEYLQLFRQVLQEVRSDYVEKVPTKKLLEGAINGMLAALDPHSEYLPPEPFAEMKVEISGSFGGLGIEISQKDDRLTVVAPIEDTPAWRAGIKAGDYIWKIDNTFTRGLTITEAVKRMRGEKGTRVTLTIIRQGVDRPLVFPLVRDIIKTRSLKARTLAPGYGYVRIGHFQERTGEDFAAALRKLRAENGGTLQGLVIDLRNNPGGLLDSAVQVAGRFVGDRLDNGLVVYTKGREPVGRHDYNATLGEKEPLYPIVVLINGGTASASEIVAGALQDYHRAVIMGTTSFGKGSVQTVIGLPNGAGLKLTTALYYTPKGRSIQAQGIIPDIVVGNAELKVEKGDLGENFHEKDLDNHLNVPQPVAAPAKVRPQGGAGAAAAAAGAAEKDYQLDRALDLLKGWELMKKRS</sequence>
<comment type="similarity">
    <text evidence="1 5">Belongs to the peptidase S41A family.</text>
</comment>
<evidence type="ECO:0000256" key="1">
    <source>
        <dbReference type="ARBA" id="ARBA00009179"/>
    </source>
</evidence>
<dbReference type="RefSeq" id="WP_282002691.1">
    <property type="nucleotide sequence ID" value="NZ_AP027151.1"/>
</dbReference>
<feature type="domain" description="PDZ" evidence="6">
    <location>
        <begin position="92"/>
        <end position="156"/>
    </location>
</feature>
<dbReference type="InterPro" id="IPR041489">
    <property type="entry name" value="PDZ_6"/>
</dbReference>
<dbReference type="InterPro" id="IPR005151">
    <property type="entry name" value="Tail-specific_protease"/>
</dbReference>
<dbReference type="Pfam" id="PF03572">
    <property type="entry name" value="Peptidase_S41"/>
    <property type="match status" value="1"/>
</dbReference>
<dbReference type="Proteomes" id="UP001317705">
    <property type="component" value="Chromosome"/>
</dbReference>
<dbReference type="PANTHER" id="PTHR32060:SF30">
    <property type="entry name" value="CARBOXY-TERMINAL PROCESSING PROTEASE CTPA"/>
    <property type="match status" value="1"/>
</dbReference>
<dbReference type="NCBIfam" id="TIGR00225">
    <property type="entry name" value="prc"/>
    <property type="match status" value="1"/>
</dbReference>
<evidence type="ECO:0000259" key="6">
    <source>
        <dbReference type="PROSITE" id="PS50106"/>
    </source>
</evidence>
<dbReference type="InterPro" id="IPR001478">
    <property type="entry name" value="PDZ"/>
</dbReference>
<dbReference type="Gene3D" id="3.30.750.44">
    <property type="match status" value="1"/>
</dbReference>
<keyword evidence="2 5" id="KW-0645">Protease</keyword>
<keyword evidence="4 5" id="KW-0720">Serine protease</keyword>
<dbReference type="SMART" id="SM00245">
    <property type="entry name" value="TSPc"/>
    <property type="match status" value="1"/>
</dbReference>
<dbReference type="Pfam" id="PF22694">
    <property type="entry name" value="CtpB_N-like"/>
    <property type="match status" value="1"/>
</dbReference>
<dbReference type="SMART" id="SM00228">
    <property type="entry name" value="PDZ"/>
    <property type="match status" value="1"/>
</dbReference>
<evidence type="ECO:0000256" key="3">
    <source>
        <dbReference type="ARBA" id="ARBA00022801"/>
    </source>
</evidence>
<evidence type="ECO:0000313" key="8">
    <source>
        <dbReference type="Proteomes" id="UP001317705"/>
    </source>
</evidence>
<dbReference type="InterPro" id="IPR055210">
    <property type="entry name" value="CtpA/B_N"/>
</dbReference>
<dbReference type="PROSITE" id="PS50106">
    <property type="entry name" value="PDZ"/>
    <property type="match status" value="1"/>
</dbReference>